<keyword evidence="2" id="KW-0732">Signal</keyword>
<evidence type="ECO:0000313" key="3">
    <source>
        <dbReference type="EMBL" id="KAJ8253575.1"/>
    </source>
</evidence>
<evidence type="ECO:0000256" key="2">
    <source>
        <dbReference type="SAM" id="SignalP"/>
    </source>
</evidence>
<proteinExistence type="predicted"/>
<evidence type="ECO:0008006" key="5">
    <source>
        <dbReference type="Google" id="ProtNLM"/>
    </source>
</evidence>
<evidence type="ECO:0000256" key="1">
    <source>
        <dbReference type="SAM" id="MobiDB-lite"/>
    </source>
</evidence>
<evidence type="ECO:0000313" key="4">
    <source>
        <dbReference type="Proteomes" id="UP001152803"/>
    </source>
</evidence>
<organism evidence="3 4">
    <name type="scientific">Conger conger</name>
    <name type="common">Conger eel</name>
    <name type="synonym">Muraena conger</name>
    <dbReference type="NCBI Taxonomy" id="82655"/>
    <lineage>
        <taxon>Eukaryota</taxon>
        <taxon>Metazoa</taxon>
        <taxon>Chordata</taxon>
        <taxon>Craniata</taxon>
        <taxon>Vertebrata</taxon>
        <taxon>Euteleostomi</taxon>
        <taxon>Actinopterygii</taxon>
        <taxon>Neopterygii</taxon>
        <taxon>Teleostei</taxon>
        <taxon>Anguilliformes</taxon>
        <taxon>Congridae</taxon>
        <taxon>Conger</taxon>
    </lineage>
</organism>
<gene>
    <name evidence="3" type="ORF">COCON_G00201870</name>
</gene>
<feature type="signal peptide" evidence="2">
    <location>
        <begin position="1"/>
        <end position="25"/>
    </location>
</feature>
<comment type="caution">
    <text evidence="3">The sequence shown here is derived from an EMBL/GenBank/DDBJ whole genome shotgun (WGS) entry which is preliminary data.</text>
</comment>
<keyword evidence="4" id="KW-1185">Reference proteome</keyword>
<feature type="chain" id="PRO_5040300724" description="Secreted protein" evidence="2">
    <location>
        <begin position="26"/>
        <end position="148"/>
    </location>
</feature>
<dbReference type="OrthoDB" id="8964782at2759"/>
<sequence>MKRYDKLKMRAWALFLLLPFPLLLAAPHSATGEQRHGSRSATVQGQAPTADLLKVPNTTDDYSATHRHAMGDREMTNATQHNAKGVTVFLWIRLSIQRKAERGGREGWTDGEAVRGVGRQERSLWLQPAGTVEERVELWIKTRRFLKN</sequence>
<dbReference type="AlphaFoldDB" id="A0A9Q1CYJ5"/>
<protein>
    <recommendedName>
        <fullName evidence="5">Secreted protein</fullName>
    </recommendedName>
</protein>
<reference evidence="3" key="1">
    <citation type="journal article" date="2023" name="Science">
        <title>Genome structures resolve the early diversification of teleost fishes.</title>
        <authorList>
            <person name="Parey E."/>
            <person name="Louis A."/>
            <person name="Montfort J."/>
            <person name="Bouchez O."/>
            <person name="Roques C."/>
            <person name="Iampietro C."/>
            <person name="Lluch J."/>
            <person name="Castinel A."/>
            <person name="Donnadieu C."/>
            <person name="Desvignes T."/>
            <person name="Floi Bucao C."/>
            <person name="Jouanno E."/>
            <person name="Wen M."/>
            <person name="Mejri S."/>
            <person name="Dirks R."/>
            <person name="Jansen H."/>
            <person name="Henkel C."/>
            <person name="Chen W.J."/>
            <person name="Zahm M."/>
            <person name="Cabau C."/>
            <person name="Klopp C."/>
            <person name="Thompson A.W."/>
            <person name="Robinson-Rechavi M."/>
            <person name="Braasch I."/>
            <person name="Lecointre G."/>
            <person name="Bobe J."/>
            <person name="Postlethwait J.H."/>
            <person name="Berthelot C."/>
            <person name="Roest Crollius H."/>
            <person name="Guiguen Y."/>
        </authorList>
    </citation>
    <scope>NUCLEOTIDE SEQUENCE</scope>
    <source>
        <strain evidence="3">Concon-B</strain>
    </source>
</reference>
<name>A0A9Q1CYJ5_CONCO</name>
<feature type="region of interest" description="Disordered" evidence="1">
    <location>
        <begin position="32"/>
        <end position="59"/>
    </location>
</feature>
<accession>A0A9Q1CYJ5</accession>
<dbReference type="Proteomes" id="UP001152803">
    <property type="component" value="Unassembled WGS sequence"/>
</dbReference>
<dbReference type="EMBL" id="JAFJMO010000016">
    <property type="protein sequence ID" value="KAJ8253575.1"/>
    <property type="molecule type" value="Genomic_DNA"/>
</dbReference>